<dbReference type="InterPro" id="IPR032264">
    <property type="entry name" value="MenD_middle"/>
</dbReference>
<evidence type="ECO:0000256" key="2">
    <source>
        <dbReference type="ARBA" id="ARBA00022679"/>
    </source>
</evidence>
<dbReference type="OrthoDB" id="9791859at2"/>
<protein>
    <recommendedName>
        <fullName evidence="7">2-succinyl-5-enolpyruvyl-6-hydroxy-3-cyclohexene-1-carboxylate synthase</fullName>
        <shortName evidence="7">SEPHCHC synthase</shortName>
        <ecNumber evidence="7">2.2.1.9</ecNumber>
    </recommendedName>
    <alternativeName>
        <fullName evidence="7">Menaquinone biosynthesis protein MenD</fullName>
    </alternativeName>
</protein>
<organism evidence="10 11">
    <name type="scientific">Sunxiuqinia dokdonensis</name>
    <dbReference type="NCBI Taxonomy" id="1409788"/>
    <lineage>
        <taxon>Bacteria</taxon>
        <taxon>Pseudomonadati</taxon>
        <taxon>Bacteroidota</taxon>
        <taxon>Bacteroidia</taxon>
        <taxon>Marinilabiliales</taxon>
        <taxon>Prolixibacteraceae</taxon>
        <taxon>Sunxiuqinia</taxon>
    </lineage>
</organism>
<dbReference type="STRING" id="1409788.NC99_21200"/>
<keyword evidence="2 7" id="KW-0808">Transferase</keyword>
<comment type="cofactor">
    <cofactor evidence="7">
        <name>thiamine diphosphate</name>
        <dbReference type="ChEBI" id="CHEBI:58937"/>
    </cofactor>
    <text evidence="7">Binds 1 thiamine pyrophosphate per subunit.</text>
</comment>
<dbReference type="InterPro" id="IPR029061">
    <property type="entry name" value="THDP-binding"/>
</dbReference>
<feature type="domain" description="Menaquinone biosynthesis protein MenD middle" evidence="9">
    <location>
        <begin position="207"/>
        <end position="388"/>
    </location>
</feature>
<dbReference type="GO" id="GO:0070204">
    <property type="term" value="F:2-succinyl-5-enolpyruvyl-6-hydroxy-3-cyclohexene-1-carboxylic-acid synthase activity"/>
    <property type="evidence" value="ECO:0007669"/>
    <property type="project" value="UniProtKB-UniRule"/>
</dbReference>
<dbReference type="UniPathway" id="UPA01057">
    <property type="reaction ID" value="UER00164"/>
</dbReference>
<evidence type="ECO:0000256" key="4">
    <source>
        <dbReference type="ARBA" id="ARBA00022842"/>
    </source>
</evidence>
<dbReference type="Pfam" id="PF16582">
    <property type="entry name" value="TPP_enzyme_M_2"/>
    <property type="match status" value="1"/>
</dbReference>
<dbReference type="InterPro" id="IPR004433">
    <property type="entry name" value="MenaQ_synth_MenD"/>
</dbReference>
<dbReference type="GO" id="GO:0030145">
    <property type="term" value="F:manganese ion binding"/>
    <property type="evidence" value="ECO:0007669"/>
    <property type="project" value="UniProtKB-UniRule"/>
</dbReference>
<dbReference type="HAMAP" id="MF_01659">
    <property type="entry name" value="MenD"/>
    <property type="match status" value="1"/>
</dbReference>
<dbReference type="Gene3D" id="3.40.50.970">
    <property type="match status" value="2"/>
</dbReference>
<dbReference type="CDD" id="cd02009">
    <property type="entry name" value="TPP_SHCHC_synthase"/>
    <property type="match status" value="1"/>
</dbReference>
<evidence type="ECO:0000313" key="10">
    <source>
        <dbReference type="EMBL" id="KOH44995.1"/>
    </source>
</evidence>
<dbReference type="EMBL" id="LGIA01000149">
    <property type="protein sequence ID" value="KOH44995.1"/>
    <property type="molecule type" value="Genomic_DNA"/>
</dbReference>
<comment type="similarity">
    <text evidence="7">Belongs to the TPP enzyme family. MenD subfamily.</text>
</comment>
<evidence type="ECO:0000259" key="9">
    <source>
        <dbReference type="Pfam" id="PF16582"/>
    </source>
</evidence>
<reference evidence="11" key="1">
    <citation type="submission" date="2015-07" db="EMBL/GenBank/DDBJ databases">
        <title>Genome sequencing of Sunxiuqinia dokdonensis strain SK.</title>
        <authorList>
            <person name="Ahn S."/>
            <person name="Kim B.-C."/>
        </authorList>
    </citation>
    <scope>NUCLEOTIDE SEQUENCE [LARGE SCALE GENOMIC DNA]</scope>
    <source>
        <strain evidence="11">SK</strain>
    </source>
</reference>
<gene>
    <name evidence="7" type="primary">menD</name>
    <name evidence="10" type="ORF">NC99_21200</name>
</gene>
<comment type="catalytic activity">
    <reaction evidence="7">
        <text>isochorismate + 2-oxoglutarate + H(+) = 5-enolpyruvoyl-6-hydroxy-2-succinyl-cyclohex-3-ene-1-carboxylate + CO2</text>
        <dbReference type="Rhea" id="RHEA:25593"/>
        <dbReference type="ChEBI" id="CHEBI:15378"/>
        <dbReference type="ChEBI" id="CHEBI:16526"/>
        <dbReference type="ChEBI" id="CHEBI:16810"/>
        <dbReference type="ChEBI" id="CHEBI:29780"/>
        <dbReference type="ChEBI" id="CHEBI:58818"/>
        <dbReference type="EC" id="2.2.1.9"/>
    </reaction>
</comment>
<dbReference type="PATRIC" id="fig|1409788.3.peg.2191"/>
<dbReference type="PANTHER" id="PTHR42916">
    <property type="entry name" value="2-SUCCINYL-5-ENOLPYRUVYL-6-HYDROXY-3-CYCLOHEXENE-1-CARBOXYLATE SYNTHASE"/>
    <property type="match status" value="1"/>
</dbReference>
<feature type="domain" description="Thiamine pyrophosphate enzyme N-terminal TPP-binding" evidence="8">
    <location>
        <begin position="9"/>
        <end position="119"/>
    </location>
</feature>
<comment type="pathway">
    <text evidence="7">Quinol/quinone metabolism; 1,4-dihydroxy-2-naphthoate biosynthesis; 1,4-dihydroxy-2-naphthoate from chorismate: step 2/7.</text>
</comment>
<dbReference type="UniPathway" id="UPA00079"/>
<dbReference type="EC" id="2.2.1.9" evidence="7"/>
<evidence type="ECO:0000256" key="3">
    <source>
        <dbReference type="ARBA" id="ARBA00022723"/>
    </source>
</evidence>
<keyword evidence="3 7" id="KW-0479">Metal-binding</keyword>
<evidence type="ECO:0000313" key="11">
    <source>
        <dbReference type="Proteomes" id="UP000036958"/>
    </source>
</evidence>
<sequence>MISTKKHIQQLASILLAKGIDDIIISPGSRNGPLTHTFAGSGLFNCRSIVDERSAAYFALGLAQAKQKPVAIVCSSGTATLNYAPAVAEAFYLNIPLIVLTADRPDYWIDQAESQCIRQENIYTNFIRKEISLPLGESENELWFAAREINTCLNLAVSETPAPVHINVPLEEPLHELLDEKLSAVKVIQQAQPQMNLAESELTQLSSMFNEAEKVLILAGQQIPNPGLENLLSELVERTGAVILKEHLANLYDPGFCSSIDTLMAALLEDQMDDFQPDLLISFGGQFVSKSLKQFLRKHKPANHWHLSLSGQHFDTYQSLTNVIRQEAGDFFEQLTPRLETKEKNFLKRWKDKEQQVNQQRDQFIAQTEFSDLTVFDAIRKAMPQNSVVHLGNSSPVRYALICDAVNNTHYFGNRGTAGIDGCLSTAVGFASESEKLNTIILGDLSFFYDSNALWNKYIGSNLRIIVINNRGGNIFSLIKGPRESPAFHEHFFTENRFKAEALARAFELDYFKAENGQELESALADFSSPKQQQAAILEVFTNAEVNTKVFRELFKQVKSNKKNRIR</sequence>
<comment type="subunit">
    <text evidence="7">Homodimer.</text>
</comment>
<dbReference type="Pfam" id="PF02776">
    <property type="entry name" value="TPP_enzyme_N"/>
    <property type="match status" value="1"/>
</dbReference>
<dbReference type="RefSeq" id="WP_053182993.1">
    <property type="nucleotide sequence ID" value="NZ_LGIA01000149.1"/>
</dbReference>
<keyword evidence="1 7" id="KW-0474">Menaquinone biosynthesis</keyword>
<keyword evidence="5 7" id="KW-0786">Thiamine pyrophosphate</keyword>
<proteinExistence type="inferred from homology"/>
<dbReference type="CDD" id="cd07037">
    <property type="entry name" value="TPP_PYR_MenD"/>
    <property type="match status" value="1"/>
</dbReference>
<dbReference type="NCBIfam" id="TIGR00173">
    <property type="entry name" value="menD"/>
    <property type="match status" value="1"/>
</dbReference>
<comment type="pathway">
    <text evidence="7">Quinol/quinone metabolism; menaquinone biosynthesis.</text>
</comment>
<dbReference type="GO" id="GO:0030976">
    <property type="term" value="F:thiamine pyrophosphate binding"/>
    <property type="evidence" value="ECO:0007669"/>
    <property type="project" value="UniProtKB-UniRule"/>
</dbReference>
<dbReference type="Proteomes" id="UP000036958">
    <property type="component" value="Unassembled WGS sequence"/>
</dbReference>
<comment type="cofactor">
    <cofactor evidence="7">
        <name>Mg(2+)</name>
        <dbReference type="ChEBI" id="CHEBI:18420"/>
    </cofactor>
    <cofactor evidence="7">
        <name>Mn(2+)</name>
        <dbReference type="ChEBI" id="CHEBI:29035"/>
    </cofactor>
</comment>
<dbReference type="SUPFAM" id="SSF52518">
    <property type="entry name" value="Thiamin diphosphate-binding fold (THDP-binding)"/>
    <property type="match status" value="2"/>
</dbReference>
<dbReference type="PIRSF" id="PIRSF004983">
    <property type="entry name" value="MenD"/>
    <property type="match status" value="1"/>
</dbReference>
<dbReference type="PANTHER" id="PTHR42916:SF1">
    <property type="entry name" value="PROTEIN PHYLLO, CHLOROPLASTIC"/>
    <property type="match status" value="1"/>
</dbReference>
<keyword evidence="11" id="KW-1185">Reference proteome</keyword>
<dbReference type="InterPro" id="IPR029035">
    <property type="entry name" value="DHS-like_NAD/FAD-binding_dom"/>
</dbReference>
<dbReference type="AlphaFoldDB" id="A0A0L8V928"/>
<dbReference type="InterPro" id="IPR012001">
    <property type="entry name" value="Thiamin_PyroP_enz_TPP-bd_dom"/>
</dbReference>
<keyword evidence="6 7" id="KW-0464">Manganese</keyword>
<dbReference type="SUPFAM" id="SSF52467">
    <property type="entry name" value="DHS-like NAD/FAD-binding domain"/>
    <property type="match status" value="1"/>
</dbReference>
<dbReference type="GO" id="GO:0009234">
    <property type="term" value="P:menaquinone biosynthetic process"/>
    <property type="evidence" value="ECO:0007669"/>
    <property type="project" value="UniProtKB-UniRule"/>
</dbReference>
<dbReference type="Gene3D" id="3.40.50.1220">
    <property type="entry name" value="TPP-binding domain"/>
    <property type="match status" value="1"/>
</dbReference>
<evidence type="ECO:0000259" key="8">
    <source>
        <dbReference type="Pfam" id="PF02776"/>
    </source>
</evidence>
<comment type="caution">
    <text evidence="10">The sequence shown here is derived from an EMBL/GenBank/DDBJ whole genome shotgun (WGS) entry which is preliminary data.</text>
</comment>
<name>A0A0L8V928_9BACT</name>
<dbReference type="GO" id="GO:0000287">
    <property type="term" value="F:magnesium ion binding"/>
    <property type="evidence" value="ECO:0007669"/>
    <property type="project" value="UniProtKB-UniRule"/>
</dbReference>
<evidence type="ECO:0000256" key="7">
    <source>
        <dbReference type="HAMAP-Rule" id="MF_01659"/>
    </source>
</evidence>
<accession>A0A0L8V928</accession>
<evidence type="ECO:0000256" key="6">
    <source>
        <dbReference type="ARBA" id="ARBA00023211"/>
    </source>
</evidence>
<evidence type="ECO:0000256" key="5">
    <source>
        <dbReference type="ARBA" id="ARBA00023052"/>
    </source>
</evidence>
<comment type="function">
    <text evidence="7">Catalyzes the thiamine diphosphate-dependent decarboxylation of 2-oxoglutarate and the subsequent addition of the resulting succinic semialdehyde-thiamine pyrophosphate anion to isochorismate to yield 2-succinyl-5-enolpyruvyl-6-hydroxy-3-cyclohexene-1-carboxylate (SEPHCHC).</text>
</comment>
<keyword evidence="4 7" id="KW-0460">Magnesium</keyword>
<evidence type="ECO:0000256" key="1">
    <source>
        <dbReference type="ARBA" id="ARBA00022428"/>
    </source>
</evidence>